<reference evidence="1 2" key="1">
    <citation type="submission" date="2020-01" db="EMBL/GenBank/DDBJ databases">
        <title>Identification and distribution of gene clusters putatively required for synthesis of sphingolipid metabolism inhibitors in phylogenetically diverse species of the filamentous fungus Fusarium.</title>
        <authorList>
            <person name="Kim H.-S."/>
            <person name="Busman M."/>
            <person name="Brown D.W."/>
            <person name="Divon H."/>
            <person name="Uhlig S."/>
            <person name="Proctor R.H."/>
        </authorList>
    </citation>
    <scope>NUCLEOTIDE SEQUENCE [LARGE SCALE GENOMIC DNA]</scope>
    <source>
        <strain evidence="1 2">NRRL 20459</strain>
    </source>
</reference>
<gene>
    <name evidence="1" type="ORF">FALBO_14782</name>
</gene>
<proteinExistence type="predicted"/>
<dbReference type="Proteomes" id="UP000554235">
    <property type="component" value="Unassembled WGS sequence"/>
</dbReference>
<sequence>MNGFPLGQLHFAGLSGDENPGSAAGWSEYVEAEADEKLWEGVKTAFKDKFKNGEPSVESSFIAETHGLGREYGETLSYLLKRAEKLYHQLRGQYRRTLLTGLVLRMKDREKDLRLQERAQDRLYSDNKWGTSVASESLTFNDVRDMIWECRSSTTEKLVRSEKESFSASEMDLLRVLARH</sequence>
<name>A0A8H4KVZ2_9HYPO</name>
<dbReference type="OrthoDB" id="5101389at2759"/>
<accession>A0A8H4KVZ2</accession>
<evidence type="ECO:0000313" key="1">
    <source>
        <dbReference type="EMBL" id="KAF4458485.1"/>
    </source>
</evidence>
<evidence type="ECO:0000313" key="2">
    <source>
        <dbReference type="Proteomes" id="UP000554235"/>
    </source>
</evidence>
<protein>
    <submittedName>
        <fullName evidence="1">Ribonuclease H</fullName>
    </submittedName>
</protein>
<comment type="caution">
    <text evidence="1">The sequence shown here is derived from an EMBL/GenBank/DDBJ whole genome shotgun (WGS) entry which is preliminary data.</text>
</comment>
<dbReference type="EMBL" id="JAADYS010002445">
    <property type="protein sequence ID" value="KAF4458485.1"/>
    <property type="molecule type" value="Genomic_DNA"/>
</dbReference>
<keyword evidence="2" id="KW-1185">Reference proteome</keyword>
<dbReference type="AlphaFoldDB" id="A0A8H4KVZ2"/>
<organism evidence="1 2">
    <name type="scientific">Fusarium albosuccineum</name>
    <dbReference type="NCBI Taxonomy" id="1237068"/>
    <lineage>
        <taxon>Eukaryota</taxon>
        <taxon>Fungi</taxon>
        <taxon>Dikarya</taxon>
        <taxon>Ascomycota</taxon>
        <taxon>Pezizomycotina</taxon>
        <taxon>Sordariomycetes</taxon>
        <taxon>Hypocreomycetidae</taxon>
        <taxon>Hypocreales</taxon>
        <taxon>Nectriaceae</taxon>
        <taxon>Fusarium</taxon>
        <taxon>Fusarium decemcellulare species complex</taxon>
    </lineage>
</organism>